<feature type="compositionally biased region" description="Gly residues" evidence="1">
    <location>
        <begin position="18"/>
        <end position="28"/>
    </location>
</feature>
<keyword evidence="3" id="KW-1185">Reference proteome</keyword>
<dbReference type="Proteomes" id="UP000410984">
    <property type="component" value="Unassembled WGS sequence"/>
</dbReference>
<feature type="region of interest" description="Disordered" evidence="1">
    <location>
        <begin position="1"/>
        <end position="101"/>
    </location>
</feature>
<feature type="compositionally biased region" description="Basic and acidic residues" evidence="1">
    <location>
        <begin position="1"/>
        <end position="14"/>
    </location>
</feature>
<protein>
    <submittedName>
        <fullName evidence="2">Uncharacterized protein</fullName>
    </submittedName>
</protein>
<organism evidence="2 3">
    <name type="scientific">Methylobacterium symbioticum</name>
    <dbReference type="NCBI Taxonomy" id="2584084"/>
    <lineage>
        <taxon>Bacteria</taxon>
        <taxon>Pseudomonadati</taxon>
        <taxon>Pseudomonadota</taxon>
        <taxon>Alphaproteobacteria</taxon>
        <taxon>Hyphomicrobiales</taxon>
        <taxon>Methylobacteriaceae</taxon>
        <taxon>Methylobacterium</taxon>
    </lineage>
</organism>
<accession>A0A509EJ64</accession>
<dbReference type="RefSeq" id="WP_142584932.1">
    <property type="nucleotide sequence ID" value="NZ_CABFPH010000082.1"/>
</dbReference>
<dbReference type="AlphaFoldDB" id="A0A509EJ64"/>
<proteinExistence type="predicted"/>
<evidence type="ECO:0000313" key="3">
    <source>
        <dbReference type="Proteomes" id="UP000410984"/>
    </source>
</evidence>
<feature type="compositionally biased region" description="Basic and acidic residues" evidence="1">
    <location>
        <begin position="46"/>
        <end position="57"/>
    </location>
</feature>
<name>A0A509EJ64_9HYPH</name>
<evidence type="ECO:0000256" key="1">
    <source>
        <dbReference type="SAM" id="MobiDB-lite"/>
    </source>
</evidence>
<gene>
    <name evidence="2" type="ORF">MET9862_04333</name>
</gene>
<dbReference type="OrthoDB" id="7998878at2"/>
<evidence type="ECO:0000313" key="2">
    <source>
        <dbReference type="EMBL" id="VUD73714.1"/>
    </source>
</evidence>
<dbReference type="EMBL" id="CABFPH010000082">
    <property type="protein sequence ID" value="VUD73714.1"/>
    <property type="molecule type" value="Genomic_DNA"/>
</dbReference>
<sequence>MPRESETVTRKPDVDVGTPGGPAVGGGRQMPDQAAITDMGGSGRSDTARQGDWKAGEPGRAPPALGGSSGGHSDQKAAGGPAADRKVGGGLSQAERREAKR</sequence>
<reference evidence="2 3" key="1">
    <citation type="submission" date="2019-06" db="EMBL/GenBank/DDBJ databases">
        <authorList>
            <person name="Rodrigo-Torres L."/>
            <person name="Arahal R. D."/>
            <person name="Lucena T."/>
        </authorList>
    </citation>
    <scope>NUCLEOTIDE SEQUENCE [LARGE SCALE GENOMIC DNA]</scope>
    <source>
        <strain evidence="2 3">SB0023/3</strain>
    </source>
</reference>